<organism evidence="1 2">
    <name type="scientific">Gigaspora margarita</name>
    <dbReference type="NCBI Taxonomy" id="4874"/>
    <lineage>
        <taxon>Eukaryota</taxon>
        <taxon>Fungi</taxon>
        <taxon>Fungi incertae sedis</taxon>
        <taxon>Mucoromycota</taxon>
        <taxon>Glomeromycotina</taxon>
        <taxon>Glomeromycetes</taxon>
        <taxon>Diversisporales</taxon>
        <taxon>Gigasporaceae</taxon>
        <taxon>Gigaspora</taxon>
    </lineage>
</organism>
<keyword evidence="2" id="KW-1185">Reference proteome</keyword>
<evidence type="ECO:0000313" key="2">
    <source>
        <dbReference type="Proteomes" id="UP000789901"/>
    </source>
</evidence>
<comment type="caution">
    <text evidence="1">The sequence shown here is derived from an EMBL/GenBank/DDBJ whole genome shotgun (WGS) entry which is preliminary data.</text>
</comment>
<accession>A0ABN7X5U4</accession>
<sequence length="221" mass="26029">EYTIGQFVEFIYTNSNFQNKNQFGRIEAIALQSESESNHSDIQIKDALKMLRLLSHNELRIYCSHLLQPVSYDFCVSKILYYDVITKQIQIQPVNLQHHHPSEHITVPNINKLLLYNMKVFKFMIDVYNNDFGTFHNTYYSLGGVYIQIGNKPFNLRKQLKNYFIVGFVPFRGNFDDVMYPLLQELYQLEKAIIMKINNDPVWIIASIRLITADLHQRNSL</sequence>
<protein>
    <submittedName>
        <fullName evidence="1">33188_t:CDS:1</fullName>
    </submittedName>
</protein>
<name>A0ABN7X5U4_GIGMA</name>
<dbReference type="Proteomes" id="UP000789901">
    <property type="component" value="Unassembled WGS sequence"/>
</dbReference>
<feature type="non-terminal residue" evidence="1">
    <location>
        <position position="221"/>
    </location>
</feature>
<feature type="non-terminal residue" evidence="1">
    <location>
        <position position="1"/>
    </location>
</feature>
<proteinExistence type="predicted"/>
<reference evidence="1 2" key="1">
    <citation type="submission" date="2021-06" db="EMBL/GenBank/DDBJ databases">
        <authorList>
            <person name="Kallberg Y."/>
            <person name="Tangrot J."/>
            <person name="Rosling A."/>
        </authorList>
    </citation>
    <scope>NUCLEOTIDE SEQUENCE [LARGE SCALE GENOMIC DNA]</scope>
    <source>
        <strain evidence="1 2">120-4 pot B 10/14</strain>
    </source>
</reference>
<dbReference type="EMBL" id="CAJVQB010084430">
    <property type="protein sequence ID" value="CAG8846660.1"/>
    <property type="molecule type" value="Genomic_DNA"/>
</dbReference>
<gene>
    <name evidence="1" type="ORF">GMARGA_LOCUS38270</name>
</gene>
<evidence type="ECO:0000313" key="1">
    <source>
        <dbReference type="EMBL" id="CAG8846660.1"/>
    </source>
</evidence>